<evidence type="ECO:0000313" key="2">
    <source>
        <dbReference type="Proteomes" id="UP000091918"/>
    </source>
</evidence>
<protein>
    <submittedName>
        <fullName evidence="1">Uncharacterized protein</fullName>
    </submittedName>
</protein>
<sequence length="100" mass="11370">MRRWLPEEDERLLGMTKARQPCSEVERCFPERPESAPAPRKVFSPSFQPNLNAAAPLSSALRVTSVLTTKAMEEESSARPQIPDIRCSVLMTLRQRHHGR</sequence>
<proteinExistence type="predicted"/>
<keyword evidence="2" id="KW-1185">Reference proteome</keyword>
<dbReference type="EMBL" id="LGUA01000337">
    <property type="protein sequence ID" value="OAX82219.1"/>
    <property type="molecule type" value="Genomic_DNA"/>
</dbReference>
<reference evidence="1 2" key="1">
    <citation type="submission" date="2015-07" db="EMBL/GenBank/DDBJ databases">
        <title>Emmonsia species relationships and genome sequence.</title>
        <authorList>
            <person name="Cuomo C.A."/>
            <person name="Schwartz I.S."/>
            <person name="Kenyon C."/>
            <person name="de Hoog G.S."/>
            <person name="Govender N.P."/>
            <person name="Botha A."/>
            <person name="Moreno L."/>
            <person name="de Vries M."/>
            <person name="Munoz J.F."/>
            <person name="Stielow J.B."/>
        </authorList>
    </citation>
    <scope>NUCLEOTIDE SEQUENCE [LARGE SCALE GENOMIC DNA]</scope>
    <source>
        <strain evidence="1 2">CBS 136260</strain>
    </source>
</reference>
<gene>
    <name evidence="1" type="ORF">ACJ72_03426</name>
</gene>
<name>A0A1B7NZM0_9EURO</name>
<accession>A0A1B7NZM0</accession>
<dbReference type="Proteomes" id="UP000091918">
    <property type="component" value="Unassembled WGS sequence"/>
</dbReference>
<dbReference type="AlphaFoldDB" id="A0A1B7NZM0"/>
<comment type="caution">
    <text evidence="1">The sequence shown here is derived from an EMBL/GenBank/DDBJ whole genome shotgun (WGS) entry which is preliminary data.</text>
</comment>
<evidence type="ECO:0000313" key="1">
    <source>
        <dbReference type="EMBL" id="OAX82219.1"/>
    </source>
</evidence>
<organism evidence="1 2">
    <name type="scientific">Emergomyces africanus</name>
    <dbReference type="NCBI Taxonomy" id="1955775"/>
    <lineage>
        <taxon>Eukaryota</taxon>
        <taxon>Fungi</taxon>
        <taxon>Dikarya</taxon>
        <taxon>Ascomycota</taxon>
        <taxon>Pezizomycotina</taxon>
        <taxon>Eurotiomycetes</taxon>
        <taxon>Eurotiomycetidae</taxon>
        <taxon>Onygenales</taxon>
        <taxon>Ajellomycetaceae</taxon>
        <taxon>Emergomyces</taxon>
    </lineage>
</organism>